<reference evidence="5" key="4">
    <citation type="submission" date="2025-08" db="UniProtKB">
        <authorList>
            <consortium name="Ensembl"/>
        </authorList>
    </citation>
    <scope>IDENTIFICATION</scope>
</reference>
<proteinExistence type="predicted"/>
<dbReference type="InParanoid" id="A0A4W3K0K4"/>
<name>A0A4W3K0K4_CALMI</name>
<evidence type="ECO:0000256" key="1">
    <source>
        <dbReference type="ARBA" id="ARBA00004141"/>
    </source>
</evidence>
<dbReference type="PANTHER" id="PTHR12489:SF16">
    <property type="entry name" value="LHFPL TETRASPAN SUBFAMILY MEMBER 6 PROTEIN-RELATED"/>
    <property type="match status" value="1"/>
</dbReference>
<reference evidence="5" key="5">
    <citation type="submission" date="2025-09" db="UniProtKB">
        <authorList>
            <consortium name="Ensembl"/>
        </authorList>
    </citation>
    <scope>IDENTIFICATION</scope>
</reference>
<dbReference type="InterPro" id="IPR019372">
    <property type="entry name" value="LHFPL"/>
</dbReference>
<keyword evidence="3" id="KW-1133">Transmembrane helix</keyword>
<keyword evidence="4" id="KW-0472">Membrane</keyword>
<comment type="subcellular location">
    <subcellularLocation>
        <location evidence="1">Membrane</location>
        <topology evidence="1">Multi-pass membrane protein</topology>
    </subcellularLocation>
</comment>
<evidence type="ECO:0000313" key="5">
    <source>
        <dbReference type="Ensembl" id="ENSCMIP00000044776.1"/>
    </source>
</evidence>
<accession>A0A4W3K0K4</accession>
<evidence type="ECO:0000256" key="2">
    <source>
        <dbReference type="ARBA" id="ARBA00022692"/>
    </source>
</evidence>
<dbReference type="Pfam" id="PF10242">
    <property type="entry name" value="L_HMGIC_fpl"/>
    <property type="match status" value="1"/>
</dbReference>
<keyword evidence="6" id="KW-1185">Reference proteome</keyword>
<dbReference type="AlphaFoldDB" id="A0A4W3K0K4"/>
<evidence type="ECO:0000256" key="4">
    <source>
        <dbReference type="ARBA" id="ARBA00023136"/>
    </source>
</evidence>
<dbReference type="PANTHER" id="PTHR12489">
    <property type="entry name" value="LIPOMA HMGIC FUSION PARTNER-LIKE PROTEIN"/>
    <property type="match status" value="1"/>
</dbReference>
<evidence type="ECO:0000256" key="3">
    <source>
        <dbReference type="ARBA" id="ARBA00022989"/>
    </source>
</evidence>
<evidence type="ECO:0000313" key="6">
    <source>
        <dbReference type="Proteomes" id="UP000314986"/>
    </source>
</evidence>
<reference evidence="6" key="3">
    <citation type="journal article" date="2014" name="Nature">
        <title>Elephant shark genome provides unique insights into gnathostome evolution.</title>
        <authorList>
            <consortium name="International Elephant Shark Genome Sequencing Consortium"/>
            <person name="Venkatesh B."/>
            <person name="Lee A.P."/>
            <person name="Ravi V."/>
            <person name="Maurya A.K."/>
            <person name="Lian M.M."/>
            <person name="Swann J.B."/>
            <person name="Ohta Y."/>
            <person name="Flajnik M.F."/>
            <person name="Sutoh Y."/>
            <person name="Kasahara M."/>
            <person name="Hoon S."/>
            <person name="Gangu V."/>
            <person name="Roy S.W."/>
            <person name="Irimia M."/>
            <person name="Korzh V."/>
            <person name="Kondrychyn I."/>
            <person name="Lim Z.W."/>
            <person name="Tay B.H."/>
            <person name="Tohari S."/>
            <person name="Kong K.W."/>
            <person name="Ho S."/>
            <person name="Lorente-Galdos B."/>
            <person name="Quilez J."/>
            <person name="Marques-Bonet T."/>
            <person name="Raney B.J."/>
            <person name="Ingham P.W."/>
            <person name="Tay A."/>
            <person name="Hillier L.W."/>
            <person name="Minx P."/>
            <person name="Boehm T."/>
            <person name="Wilson R.K."/>
            <person name="Brenner S."/>
            <person name="Warren W.C."/>
        </authorList>
    </citation>
    <scope>NUCLEOTIDE SEQUENCE [LARGE SCALE GENOMIC DNA]</scope>
</reference>
<dbReference type="Proteomes" id="UP000314986">
    <property type="component" value="Unassembled WGS sequence"/>
</dbReference>
<sequence>MLALICGVSQSSNLFDTIWHISSRLDSPVVFIVFKRCTIYPIHEETRMKNRRMVEQSKSYPSFSKIPILVWMLFSVVLGFKCRLLELIPLMALEGCCLPKLLSRLAGRFSGVIRFLGGYLIGSECALAPFAWGSKAIRQSTNNQSDQFFLGTCTLGW</sequence>
<reference evidence="6" key="2">
    <citation type="journal article" date="2007" name="PLoS Biol.">
        <title>Survey sequencing and comparative analysis of the elephant shark (Callorhinchus milii) genome.</title>
        <authorList>
            <person name="Venkatesh B."/>
            <person name="Kirkness E.F."/>
            <person name="Loh Y.H."/>
            <person name="Halpern A.L."/>
            <person name="Lee A.P."/>
            <person name="Johnson J."/>
            <person name="Dandona N."/>
            <person name="Viswanathan L.D."/>
            <person name="Tay A."/>
            <person name="Venter J.C."/>
            <person name="Strausberg R.L."/>
            <person name="Brenner S."/>
        </authorList>
    </citation>
    <scope>NUCLEOTIDE SEQUENCE [LARGE SCALE GENOMIC DNA]</scope>
</reference>
<reference evidence="6" key="1">
    <citation type="journal article" date="2006" name="Science">
        <title>Ancient noncoding elements conserved in the human genome.</title>
        <authorList>
            <person name="Venkatesh B."/>
            <person name="Kirkness E.F."/>
            <person name="Loh Y.H."/>
            <person name="Halpern A.L."/>
            <person name="Lee A.P."/>
            <person name="Johnson J."/>
            <person name="Dandona N."/>
            <person name="Viswanathan L.D."/>
            <person name="Tay A."/>
            <person name="Venter J.C."/>
            <person name="Strausberg R.L."/>
            <person name="Brenner S."/>
        </authorList>
    </citation>
    <scope>NUCLEOTIDE SEQUENCE [LARGE SCALE GENOMIC DNA]</scope>
</reference>
<dbReference type="Ensembl" id="ENSCMIT00000045415.1">
    <property type="protein sequence ID" value="ENSCMIP00000044776.1"/>
    <property type="gene ID" value="ENSCMIG00000018494.1"/>
</dbReference>
<protein>
    <submittedName>
        <fullName evidence="5">Uncharacterized protein</fullName>
    </submittedName>
</protein>
<dbReference type="GO" id="GO:0016020">
    <property type="term" value="C:membrane"/>
    <property type="evidence" value="ECO:0007669"/>
    <property type="project" value="UniProtKB-SubCell"/>
</dbReference>
<keyword evidence="2" id="KW-0812">Transmembrane</keyword>
<organism evidence="5 6">
    <name type="scientific">Callorhinchus milii</name>
    <name type="common">Ghost shark</name>
    <dbReference type="NCBI Taxonomy" id="7868"/>
    <lineage>
        <taxon>Eukaryota</taxon>
        <taxon>Metazoa</taxon>
        <taxon>Chordata</taxon>
        <taxon>Craniata</taxon>
        <taxon>Vertebrata</taxon>
        <taxon>Chondrichthyes</taxon>
        <taxon>Holocephali</taxon>
        <taxon>Chimaeriformes</taxon>
        <taxon>Callorhinchidae</taxon>
        <taxon>Callorhinchus</taxon>
    </lineage>
</organism>
<dbReference type="STRING" id="7868.ENSCMIP00000044776"/>